<reference evidence="17" key="2">
    <citation type="submission" date="2023-11" db="UniProtKB">
        <authorList>
            <consortium name="WormBaseParasite"/>
        </authorList>
    </citation>
    <scope>IDENTIFICATION</scope>
</reference>
<evidence type="ECO:0000259" key="15">
    <source>
        <dbReference type="Pfam" id="PF00520"/>
    </source>
</evidence>
<dbReference type="SUPFAM" id="SSF48403">
    <property type="entry name" value="Ankyrin repeat"/>
    <property type="match status" value="2"/>
</dbReference>
<dbReference type="Pfam" id="PF12796">
    <property type="entry name" value="Ank_2"/>
    <property type="match status" value="4"/>
</dbReference>
<evidence type="ECO:0000256" key="3">
    <source>
        <dbReference type="ARBA" id="ARBA00022606"/>
    </source>
</evidence>
<keyword evidence="5" id="KW-0677">Repeat</keyword>
<evidence type="ECO:0000313" key="17">
    <source>
        <dbReference type="WBParaSite" id="TREG1_111970.1"/>
    </source>
</evidence>
<evidence type="ECO:0000256" key="1">
    <source>
        <dbReference type="ARBA" id="ARBA00004141"/>
    </source>
</evidence>
<dbReference type="PANTHER" id="PTHR47143">
    <property type="entry name" value="TRANSIENT RECEPTOR POTENTIAL CATION CHANNEL PROTEIN PAINLESS"/>
    <property type="match status" value="1"/>
</dbReference>
<feature type="repeat" description="ANK" evidence="12">
    <location>
        <begin position="652"/>
        <end position="684"/>
    </location>
</feature>
<feature type="repeat" description="ANK" evidence="12">
    <location>
        <begin position="211"/>
        <end position="243"/>
    </location>
</feature>
<feature type="repeat" description="ANK" evidence="12">
    <location>
        <begin position="277"/>
        <end position="299"/>
    </location>
</feature>
<evidence type="ECO:0000313" key="16">
    <source>
        <dbReference type="Proteomes" id="UP000050795"/>
    </source>
</evidence>
<keyword evidence="10" id="KW-0325">Glycoprotein</keyword>
<feature type="region of interest" description="Disordered" evidence="13">
    <location>
        <begin position="52"/>
        <end position="75"/>
    </location>
</feature>
<dbReference type="AlphaFoldDB" id="A0AA85IQ04"/>
<sequence length="1267" mass="143762">MFSKSNQSKYLNSTQTTSVNMSSKQFPADEQNYKLHKNSNLNTTTTIPVTYFDNNNNNNTTTTTTKSNISSNRSSLNDRYRASNLTTLPIPESRKVSNSSRMSNSNAYYHTTGIDEAQRLAAETFEKLSAIERKTRSTRKLNCIRHGEYFLRNSCRNNKVSPVENITHVTNRGELLDNPNIIFNYVASNEIAKLVEILSYNPSVLNQHDSSQRTLLHYAAMKGHLNCAKVLMTHKAKVNEPDESGNLPLHLAVKEGHLSMVRYLLSVDADPTIPNKDGLLPIHISCEKNHVEILKVLLELDIVDVNAEGERGASPLHYCCIRDSVECMQLLLDIGANIFARDLESTYPVHVAIANVSRKCLNALFQMEEKLNKEKGLENTPKQSSNLSSSHNNNNNFYYSCSPLPDRHQSTSSASVNNPIQTVDIEGQLNNHKSIELRKKFISSTQSSLQRSLSSQPYECMNVMTNSHLIDLIDCEGETPLHTAVTSGNSDMVKFCLEKKAFILAKQNDNSTPIHYACMKDDLECVQLMFEADPSIRTTVLEMPDKNGYTPLHLAAVYNHEKLVSYLVEQGSPLEMTETNGWTPLLLAAMKGAFQTCIQLLRLGANPNAHDSSNRNLVHLLMLFRGPGIRTVLPEVNDEELFKRLVNEKDKYGSTPLHYSTKMGNLGATTEFVLRGASALERDNERNTPLHTAAYFGRLHTCEKLLATPHGMRAMNCPDAVGRLPLHVAVERGHLEIVKLFLNRGCLFRKCHIGNTPLHYVSIGGCLKTCKLLLQTSPSLLNQTNFHGMTALHYSAKENNAEILDYLLTSKAKILPDKDGNYFVTYALQRRNYETMKAIVAHSRWPELHGMLDNTSQCPVDGFIRDMPSMCGIVLDQCIKEIGSKNTLDHEIIYDFSILQRPMKPREKPPDNPMKRIKLMVELKREELLIHPLCTAYLERKWQIYGRWVQLCVSIYYAVLLIAITCLVLGHNPVYHVDDTKKIDICSDLFYESPTRMYLFSTVASIILVLTALDLNIKLWQLYSQKWEYFRDWNNYLEFLLNSLAMTYSALTLKNHVDHYYVALGVIVMFLAWFNFLLQMMRFKHIGIFVVMFLHVFATVGKCLVVFSVVFVAFALSFHVLFRAPNYSIGLAVGDIENVRRSAVQRLISQQVYWLADLEPKLTGIFRSRLYQPHWKKISKGNKNTAFLDKVNHTTETNDENSMQKYLEQTIQKIISIDKETKLQTTRMAAIIEKLEIRTKEFSVDEGAYPGRTPGCDSAADLDYGVF</sequence>
<feature type="repeat" description="ANK" evidence="12">
    <location>
        <begin position="244"/>
        <end position="276"/>
    </location>
</feature>
<keyword evidence="16" id="KW-1185">Reference proteome</keyword>
<dbReference type="Gene3D" id="1.25.40.20">
    <property type="entry name" value="Ankyrin repeat-containing domain"/>
    <property type="match status" value="4"/>
</dbReference>
<comment type="subcellular location">
    <subcellularLocation>
        <location evidence="1">Membrane</location>
        <topology evidence="1">Multi-pass membrane protein</topology>
    </subcellularLocation>
</comment>
<reference evidence="16" key="1">
    <citation type="submission" date="2022-06" db="EMBL/GenBank/DDBJ databases">
        <authorList>
            <person name="Berger JAMES D."/>
            <person name="Berger JAMES D."/>
        </authorList>
    </citation>
    <scope>NUCLEOTIDE SEQUENCE [LARGE SCALE GENOMIC DNA]</scope>
</reference>
<dbReference type="WBParaSite" id="TREG1_111970.1">
    <property type="protein sequence ID" value="TREG1_111970.1"/>
    <property type="gene ID" value="TREG1_111970"/>
</dbReference>
<dbReference type="InterPro" id="IPR002110">
    <property type="entry name" value="Ankyrin_rpt"/>
</dbReference>
<evidence type="ECO:0000256" key="7">
    <source>
        <dbReference type="ARBA" id="ARBA00023043"/>
    </source>
</evidence>
<evidence type="ECO:0000256" key="11">
    <source>
        <dbReference type="ARBA" id="ARBA00023303"/>
    </source>
</evidence>
<evidence type="ECO:0000256" key="8">
    <source>
        <dbReference type="ARBA" id="ARBA00023065"/>
    </source>
</evidence>
<dbReference type="Pfam" id="PF00023">
    <property type="entry name" value="Ank"/>
    <property type="match status" value="3"/>
</dbReference>
<keyword evidence="2" id="KW-0813">Transport</keyword>
<dbReference type="Pfam" id="PF00520">
    <property type="entry name" value="Ion_trans"/>
    <property type="match status" value="1"/>
</dbReference>
<dbReference type="PANTHER" id="PTHR47143:SF1">
    <property type="entry name" value="ION_TRANS DOMAIN-CONTAINING PROTEIN"/>
    <property type="match status" value="1"/>
</dbReference>
<evidence type="ECO:0000256" key="5">
    <source>
        <dbReference type="ARBA" id="ARBA00022737"/>
    </source>
</evidence>
<accession>A0AA85IQ04</accession>
<evidence type="ECO:0000256" key="2">
    <source>
        <dbReference type="ARBA" id="ARBA00022448"/>
    </source>
</evidence>
<proteinExistence type="predicted"/>
<keyword evidence="11" id="KW-0407">Ion channel</keyword>
<dbReference type="Proteomes" id="UP000050795">
    <property type="component" value="Unassembled WGS sequence"/>
</dbReference>
<keyword evidence="4 14" id="KW-0812">Transmembrane</keyword>
<dbReference type="SMART" id="SM00248">
    <property type="entry name" value="ANK"/>
    <property type="match status" value="15"/>
</dbReference>
<feature type="repeat" description="ANK" evidence="12">
    <location>
        <begin position="580"/>
        <end position="612"/>
    </location>
</feature>
<dbReference type="PROSITE" id="PS50088">
    <property type="entry name" value="ANK_REPEAT"/>
    <property type="match status" value="10"/>
</dbReference>
<dbReference type="GO" id="GO:1902495">
    <property type="term" value="C:transmembrane transporter complex"/>
    <property type="evidence" value="ECO:0007669"/>
    <property type="project" value="TreeGrafter"/>
</dbReference>
<dbReference type="InterPro" id="IPR005821">
    <property type="entry name" value="Ion_trans_dom"/>
</dbReference>
<feature type="compositionally biased region" description="Low complexity" evidence="13">
    <location>
        <begin position="54"/>
        <end position="75"/>
    </location>
</feature>
<dbReference type="PROSITE" id="PS50297">
    <property type="entry name" value="ANK_REP_REGION"/>
    <property type="match status" value="9"/>
</dbReference>
<feature type="transmembrane region" description="Helical" evidence="14">
    <location>
        <begin position="948"/>
        <end position="970"/>
    </location>
</feature>
<keyword evidence="3" id="KW-0716">Sensory transduction</keyword>
<evidence type="ECO:0000256" key="14">
    <source>
        <dbReference type="SAM" id="Phobius"/>
    </source>
</evidence>
<dbReference type="InterPro" id="IPR036770">
    <property type="entry name" value="Ankyrin_rpt-contain_sf"/>
</dbReference>
<feature type="region of interest" description="Disordered" evidence="13">
    <location>
        <begin position="1"/>
        <end position="25"/>
    </location>
</feature>
<feature type="domain" description="Ion transport" evidence="15">
    <location>
        <begin position="980"/>
        <end position="1123"/>
    </location>
</feature>
<evidence type="ECO:0000256" key="4">
    <source>
        <dbReference type="ARBA" id="ARBA00022692"/>
    </source>
</evidence>
<feature type="repeat" description="ANK" evidence="12">
    <location>
        <begin position="547"/>
        <end position="579"/>
    </location>
</feature>
<feature type="repeat" description="ANK" evidence="12">
    <location>
        <begin position="787"/>
        <end position="819"/>
    </location>
</feature>
<organism evidence="16 17">
    <name type="scientific">Trichobilharzia regenti</name>
    <name type="common">Nasal bird schistosome</name>
    <dbReference type="NCBI Taxonomy" id="157069"/>
    <lineage>
        <taxon>Eukaryota</taxon>
        <taxon>Metazoa</taxon>
        <taxon>Spiralia</taxon>
        <taxon>Lophotrochozoa</taxon>
        <taxon>Platyhelminthes</taxon>
        <taxon>Trematoda</taxon>
        <taxon>Digenea</taxon>
        <taxon>Strigeidida</taxon>
        <taxon>Schistosomatoidea</taxon>
        <taxon>Schistosomatidae</taxon>
        <taxon>Trichobilharzia</taxon>
    </lineage>
</organism>
<feature type="repeat" description="ANK" evidence="12">
    <location>
        <begin position="311"/>
        <end position="343"/>
    </location>
</feature>
<evidence type="ECO:0000256" key="9">
    <source>
        <dbReference type="ARBA" id="ARBA00023136"/>
    </source>
</evidence>
<feature type="transmembrane region" description="Helical" evidence="14">
    <location>
        <begin position="1090"/>
        <end position="1116"/>
    </location>
</feature>
<evidence type="ECO:0000256" key="6">
    <source>
        <dbReference type="ARBA" id="ARBA00022989"/>
    </source>
</evidence>
<dbReference type="InterPro" id="IPR052076">
    <property type="entry name" value="TRP_cation_channel"/>
</dbReference>
<keyword evidence="6 14" id="KW-1133">Transmembrane helix</keyword>
<keyword evidence="7 12" id="KW-0040">ANK repeat</keyword>
<feature type="repeat" description="ANK" evidence="12">
    <location>
        <begin position="721"/>
        <end position="745"/>
    </location>
</feature>
<evidence type="ECO:0000256" key="12">
    <source>
        <dbReference type="PROSITE-ProRule" id="PRU00023"/>
    </source>
</evidence>
<keyword evidence="9 14" id="KW-0472">Membrane</keyword>
<dbReference type="GO" id="GO:0005216">
    <property type="term" value="F:monoatomic ion channel activity"/>
    <property type="evidence" value="ECO:0007669"/>
    <property type="project" value="InterPro"/>
</dbReference>
<evidence type="ECO:0000256" key="13">
    <source>
        <dbReference type="SAM" id="MobiDB-lite"/>
    </source>
</evidence>
<protein>
    <recommendedName>
        <fullName evidence="15">Ion transport domain-containing protein</fullName>
    </recommendedName>
</protein>
<feature type="transmembrane region" description="Helical" evidence="14">
    <location>
        <begin position="997"/>
        <end position="1015"/>
    </location>
</feature>
<evidence type="ECO:0000256" key="10">
    <source>
        <dbReference type="ARBA" id="ARBA00023180"/>
    </source>
</evidence>
<name>A0AA85IQ04_TRIRE</name>
<feature type="repeat" description="ANK" evidence="12">
    <location>
        <begin position="476"/>
        <end position="508"/>
    </location>
</feature>
<feature type="transmembrane region" description="Helical" evidence="14">
    <location>
        <begin position="1059"/>
        <end position="1078"/>
    </location>
</feature>
<keyword evidence="8" id="KW-0406">Ion transport</keyword>